<accession>A0A6V2IPH0</accession>
<evidence type="ECO:0000313" key="5">
    <source>
        <dbReference type="EMBL" id="CAE4626074.1"/>
    </source>
</evidence>
<dbReference type="InterPro" id="IPR052420">
    <property type="entry name" value="Espin/Espin-like"/>
</dbReference>
<keyword evidence="1" id="KW-0677">Repeat</keyword>
<dbReference type="PANTHER" id="PTHR24153:SF8">
    <property type="entry name" value="FORKED, ISOFORM F"/>
    <property type="match status" value="1"/>
</dbReference>
<dbReference type="InterPro" id="IPR036770">
    <property type="entry name" value="Ankyrin_rpt-contain_sf"/>
</dbReference>
<keyword evidence="2" id="KW-0040">ANK repeat</keyword>
<dbReference type="GO" id="GO:0005737">
    <property type="term" value="C:cytoplasm"/>
    <property type="evidence" value="ECO:0007669"/>
    <property type="project" value="TreeGrafter"/>
</dbReference>
<dbReference type="EMBL" id="HBNS01031655">
    <property type="protein sequence ID" value="CAE4626074.1"/>
    <property type="molecule type" value="Transcribed_RNA"/>
</dbReference>
<dbReference type="EMBL" id="HBGN01000389">
    <property type="protein sequence ID" value="CAD9313820.1"/>
    <property type="molecule type" value="Transcribed_RNA"/>
</dbReference>
<gene>
    <name evidence="5" type="ORF">DBRI00130_LOCUS24802</name>
    <name evidence="4" type="ORF">DBRI1063_LOCUS226</name>
</gene>
<feature type="compositionally biased region" description="Basic and acidic residues" evidence="3">
    <location>
        <begin position="41"/>
        <end position="57"/>
    </location>
</feature>
<dbReference type="PANTHER" id="PTHR24153">
    <property type="entry name" value="ESPIN"/>
    <property type="match status" value="1"/>
</dbReference>
<evidence type="ECO:0000256" key="2">
    <source>
        <dbReference type="ARBA" id="ARBA00023043"/>
    </source>
</evidence>
<protein>
    <submittedName>
        <fullName evidence="5">Uncharacterized protein</fullName>
    </submittedName>
</protein>
<dbReference type="SUPFAM" id="SSF48403">
    <property type="entry name" value="Ankyrin repeat"/>
    <property type="match status" value="1"/>
</dbReference>
<evidence type="ECO:0000256" key="1">
    <source>
        <dbReference type="ARBA" id="ARBA00022737"/>
    </source>
</evidence>
<feature type="region of interest" description="Disordered" evidence="3">
    <location>
        <begin position="32"/>
        <end position="57"/>
    </location>
</feature>
<dbReference type="Gene3D" id="1.25.40.20">
    <property type="entry name" value="Ankyrin repeat-containing domain"/>
    <property type="match status" value="1"/>
</dbReference>
<name>A0A6V2IPH0_9STRA</name>
<dbReference type="GO" id="GO:0051015">
    <property type="term" value="F:actin filament binding"/>
    <property type="evidence" value="ECO:0007669"/>
    <property type="project" value="TreeGrafter"/>
</dbReference>
<organism evidence="5">
    <name type="scientific">Ditylum brightwellii</name>
    <dbReference type="NCBI Taxonomy" id="49249"/>
    <lineage>
        <taxon>Eukaryota</taxon>
        <taxon>Sar</taxon>
        <taxon>Stramenopiles</taxon>
        <taxon>Ochrophyta</taxon>
        <taxon>Bacillariophyta</taxon>
        <taxon>Mediophyceae</taxon>
        <taxon>Lithodesmiophycidae</taxon>
        <taxon>Lithodesmiales</taxon>
        <taxon>Lithodesmiaceae</taxon>
        <taxon>Ditylum</taxon>
    </lineage>
</organism>
<reference evidence="5" key="1">
    <citation type="submission" date="2021-01" db="EMBL/GenBank/DDBJ databases">
        <authorList>
            <person name="Corre E."/>
            <person name="Pelletier E."/>
            <person name="Niang G."/>
            <person name="Scheremetjew M."/>
            <person name="Finn R."/>
            <person name="Kale V."/>
            <person name="Holt S."/>
            <person name="Cochrane G."/>
            <person name="Meng A."/>
            <person name="Brown T."/>
            <person name="Cohen L."/>
        </authorList>
    </citation>
    <scope>NUCLEOTIDE SEQUENCE</scope>
    <source>
        <strain evidence="5">GSO104</strain>
        <strain evidence="4">Pop2</strain>
    </source>
</reference>
<evidence type="ECO:0000256" key="3">
    <source>
        <dbReference type="SAM" id="MobiDB-lite"/>
    </source>
</evidence>
<proteinExistence type="predicted"/>
<evidence type="ECO:0000313" key="4">
    <source>
        <dbReference type="EMBL" id="CAD9313820.1"/>
    </source>
</evidence>
<dbReference type="GO" id="GO:0051017">
    <property type="term" value="P:actin filament bundle assembly"/>
    <property type="evidence" value="ECO:0007669"/>
    <property type="project" value="TreeGrafter"/>
</dbReference>
<dbReference type="AlphaFoldDB" id="A0A6V2IPH0"/>
<sequence>MADENESTADSEGVFVFLQDNEEKSIVSSIGDISLSGDNNQFREEKSLLGERREEHTPTDIMFSSSFNDITPIKKSKKNYEDELYDKDEDDTVDIYDDDRSSLSPASPTSVFDVYDELNPTSLPDLEEKEQQEEENMTLFDLVCAENWSLVLHHLSLNKEEASFWVIQENTGLSKAPPRLPLHQACASRAPKVVIKALIDAYPKGVQSSEIFGCLPLHLACQSKAPLGAVRALLRAYPKATTVAVGGLLPIHMACIGNNVSLAVVESLLRVHPESKSIRDRHGYTPLMYYELSCCPHKAWGLKMILSDHPRKEQRMTRTSSLNSYGYM</sequence>